<keyword evidence="8" id="KW-0812">Transmembrane</keyword>
<dbReference type="SMART" id="SM00179">
    <property type="entry name" value="EGF_CA"/>
    <property type="match status" value="5"/>
</dbReference>
<keyword evidence="1 6" id="KW-0245">EGF-like domain</keyword>
<comment type="caution">
    <text evidence="10">The sequence shown here is derived from an EMBL/GenBank/DDBJ whole genome shotgun (WGS) entry which is preliminary data.</text>
</comment>
<dbReference type="InterPro" id="IPR001881">
    <property type="entry name" value="EGF-like_Ca-bd_dom"/>
</dbReference>
<dbReference type="SUPFAM" id="SSF57184">
    <property type="entry name" value="Growth factor receptor domain"/>
    <property type="match status" value="1"/>
</dbReference>
<feature type="compositionally biased region" description="Polar residues" evidence="7">
    <location>
        <begin position="957"/>
        <end position="966"/>
    </location>
</feature>
<feature type="region of interest" description="Disordered" evidence="7">
    <location>
        <begin position="769"/>
        <end position="791"/>
    </location>
</feature>
<dbReference type="PROSITE" id="PS01187">
    <property type="entry name" value="EGF_CA"/>
    <property type="match status" value="1"/>
</dbReference>
<dbReference type="InterPro" id="IPR018097">
    <property type="entry name" value="EGF_Ca-bd_CS"/>
</dbReference>
<feature type="domain" description="EGF-like" evidence="9">
    <location>
        <begin position="189"/>
        <end position="229"/>
    </location>
</feature>
<feature type="compositionally biased region" description="Basic and acidic residues" evidence="7">
    <location>
        <begin position="907"/>
        <end position="927"/>
    </location>
</feature>
<dbReference type="GO" id="GO:0005509">
    <property type="term" value="F:calcium ion binding"/>
    <property type="evidence" value="ECO:0007669"/>
    <property type="project" value="InterPro"/>
</dbReference>
<feature type="compositionally biased region" description="Basic and acidic residues" evidence="7">
    <location>
        <begin position="944"/>
        <end position="956"/>
    </location>
</feature>
<dbReference type="SUPFAM" id="SSF57196">
    <property type="entry name" value="EGF/Laminin"/>
    <property type="match status" value="1"/>
</dbReference>
<feature type="compositionally biased region" description="Low complexity" evidence="7">
    <location>
        <begin position="773"/>
        <end position="791"/>
    </location>
</feature>
<evidence type="ECO:0000256" key="3">
    <source>
        <dbReference type="ARBA" id="ARBA00022737"/>
    </source>
</evidence>
<feature type="compositionally biased region" description="Polar residues" evidence="7">
    <location>
        <begin position="1053"/>
        <end position="1064"/>
    </location>
</feature>
<name>A0A9D4LQE5_DREPO</name>
<protein>
    <recommendedName>
        <fullName evidence="9">EGF-like domain-containing protein</fullName>
    </recommendedName>
</protein>
<reference evidence="10" key="2">
    <citation type="submission" date="2020-11" db="EMBL/GenBank/DDBJ databases">
        <authorList>
            <person name="McCartney M.A."/>
            <person name="Auch B."/>
            <person name="Kono T."/>
            <person name="Mallez S."/>
            <person name="Becker A."/>
            <person name="Gohl D.M."/>
            <person name="Silverstein K.A.T."/>
            <person name="Koren S."/>
            <person name="Bechman K.B."/>
            <person name="Herman A."/>
            <person name="Abrahante J.E."/>
            <person name="Garbe J."/>
        </authorList>
    </citation>
    <scope>NUCLEOTIDE SEQUENCE</scope>
    <source>
        <strain evidence="10">Duluth1</strain>
        <tissue evidence="10">Whole animal</tissue>
    </source>
</reference>
<evidence type="ECO:0000259" key="9">
    <source>
        <dbReference type="PROSITE" id="PS50026"/>
    </source>
</evidence>
<sequence length="1088" mass="121705">MLTYEFRIRMGDPVSTYRLQRIGSERFKNNEKIGVATFQNITFFNESDNELCRRSKEGNCDNRTTECKQENGTTSCECKKGFQPHAYTKYFCEDVNECNSHEYTCSGGGTCQNLESNWTCSCPPYTKLLNVSDTYKECSDEAYYNCVSEAFKEFTCSNGNKSCNNSVWSCDCAHGYHLEGSNHSSTCTDTDECGIGNPCGQGNCSNTYGGYSCKCESGFLFDEIKKSCIDINECDSEKYICRNGDCRNLNGSYECTCKAGFREEYRGFTATICVDIDECTNKSYSCGTKATCTNFDGLFTCDCPHGYKNNTSDNISYTCIDIDECNKTEDFQCINGFCNNTDGHWDCVCDVSKRAHVVNESYIECRDVFQYLVQFEVRILYDPYKSAKSEEYIQSSLIKMLSDIVNGSMNGSVLFPVEIIPERYHYLEDRKDTISVTVNVITIKSYDAGFLKNNFEASLNKSALLTTPSGISGVVSLKKEGAPADLCTLGILKNNCDPNSTKCKQNNDTVKCQCLGGFENRTNIEGVVKCYQRKDPKGDYSYLVSAYITTNNTSNISSYEFEIAVQLQLMAVYSKMFPEQNVWVEILSINGPHITSLRHRRSDPPNNIKVSVEHILHKSIPENKTTWDSKVETFKNITRNQTSDAGFEPISAFPELPLCNVSKMCNTRSTKCNDVSGHIQCECLPEFVNNTLVIENGTLNKHYECYKADDEPIFTSVQTTSPTTSTLSTSVISASYTDNTHSKYSVISVTDTSPPATASASASYTLKTEPSVQTIGGQTSTSSAGATHSTTTEIDVDVKNNDNSNASSHTALIATGASLGSVVLILAIVVIVVCRLRSKKAQDTERIKLRELEKERRNGFDNSLLGRNYLRSDSKQNSMNDLREPDRETDRDDRRNSYYGGPFKPIEPTHTRPFKSAEPEPIWDRNGHVPGLKGRTGSLPDINGHVDMRMAPETRRMSQPRNSDPLYSSPRKDKDPTPTQKPVDNYRQNMVRVFPESGERLPRVKTNQFPRKNANGRISSEPDYCDDPPLSPKPDYNGRPRDRADASRDSGLNGFSRSSGSPEVQRSRESFGYGSLGRGRYRMEDTPF</sequence>
<dbReference type="CDD" id="cd00054">
    <property type="entry name" value="EGF_CA"/>
    <property type="match status" value="4"/>
</dbReference>
<evidence type="ECO:0000313" key="10">
    <source>
        <dbReference type="EMBL" id="KAH3860906.1"/>
    </source>
</evidence>
<dbReference type="Proteomes" id="UP000828390">
    <property type="component" value="Unassembled WGS sequence"/>
</dbReference>
<dbReference type="AlphaFoldDB" id="A0A9D4LQE5"/>
<evidence type="ECO:0000313" key="11">
    <source>
        <dbReference type="Proteomes" id="UP000828390"/>
    </source>
</evidence>
<evidence type="ECO:0000256" key="8">
    <source>
        <dbReference type="SAM" id="Phobius"/>
    </source>
</evidence>
<evidence type="ECO:0000256" key="5">
    <source>
        <dbReference type="ARBA" id="ARBA00023180"/>
    </source>
</evidence>
<keyword evidence="3" id="KW-0677">Repeat</keyword>
<reference evidence="10" key="1">
    <citation type="journal article" date="2019" name="bioRxiv">
        <title>The Genome of the Zebra Mussel, Dreissena polymorpha: A Resource for Invasive Species Research.</title>
        <authorList>
            <person name="McCartney M.A."/>
            <person name="Auch B."/>
            <person name="Kono T."/>
            <person name="Mallez S."/>
            <person name="Zhang Y."/>
            <person name="Obille A."/>
            <person name="Becker A."/>
            <person name="Abrahante J.E."/>
            <person name="Garbe J."/>
            <person name="Badalamenti J.P."/>
            <person name="Herman A."/>
            <person name="Mangelson H."/>
            <person name="Liachko I."/>
            <person name="Sullivan S."/>
            <person name="Sone E.D."/>
            <person name="Koren S."/>
            <person name="Silverstein K.A.T."/>
            <person name="Beckman K.B."/>
            <person name="Gohl D.M."/>
        </authorList>
    </citation>
    <scope>NUCLEOTIDE SEQUENCE</scope>
    <source>
        <strain evidence="10">Duluth1</strain>
        <tissue evidence="10">Whole animal</tissue>
    </source>
</reference>
<feature type="domain" description="EGF-like" evidence="9">
    <location>
        <begin position="275"/>
        <end position="313"/>
    </location>
</feature>
<dbReference type="PROSITE" id="PS50026">
    <property type="entry name" value="EGF_3"/>
    <property type="match status" value="4"/>
</dbReference>
<dbReference type="Pfam" id="PF07645">
    <property type="entry name" value="EGF_CA"/>
    <property type="match status" value="5"/>
</dbReference>
<feature type="compositionally biased region" description="Basic and acidic residues" evidence="7">
    <location>
        <begin position="1036"/>
        <end position="1048"/>
    </location>
</feature>
<feature type="compositionally biased region" description="Basic and acidic residues" evidence="7">
    <location>
        <begin position="881"/>
        <end position="896"/>
    </location>
</feature>
<dbReference type="PANTHER" id="PTHR24039">
    <property type="entry name" value="FIBRILLIN-RELATED"/>
    <property type="match status" value="1"/>
</dbReference>
<dbReference type="InterPro" id="IPR000152">
    <property type="entry name" value="EGF-type_Asp/Asn_hydroxyl_site"/>
</dbReference>
<proteinExistence type="predicted"/>
<evidence type="ECO:0000256" key="7">
    <source>
        <dbReference type="SAM" id="MobiDB-lite"/>
    </source>
</evidence>
<dbReference type="SMART" id="SM00181">
    <property type="entry name" value="EGF"/>
    <property type="match status" value="8"/>
</dbReference>
<feature type="compositionally biased region" description="Polar residues" evidence="7">
    <location>
        <begin position="977"/>
        <end position="988"/>
    </location>
</feature>
<dbReference type="PANTHER" id="PTHR24039:SF58">
    <property type="entry name" value="EGF-LIKE DOMAIN-CONTAINING PROTEIN"/>
    <property type="match status" value="1"/>
</dbReference>
<organism evidence="10 11">
    <name type="scientific">Dreissena polymorpha</name>
    <name type="common">Zebra mussel</name>
    <name type="synonym">Mytilus polymorpha</name>
    <dbReference type="NCBI Taxonomy" id="45954"/>
    <lineage>
        <taxon>Eukaryota</taxon>
        <taxon>Metazoa</taxon>
        <taxon>Spiralia</taxon>
        <taxon>Lophotrochozoa</taxon>
        <taxon>Mollusca</taxon>
        <taxon>Bivalvia</taxon>
        <taxon>Autobranchia</taxon>
        <taxon>Heteroconchia</taxon>
        <taxon>Euheterodonta</taxon>
        <taxon>Imparidentia</taxon>
        <taxon>Neoheterodontei</taxon>
        <taxon>Myida</taxon>
        <taxon>Dreissenoidea</taxon>
        <taxon>Dreissenidae</taxon>
        <taxon>Dreissena</taxon>
    </lineage>
</organism>
<evidence type="ECO:0000256" key="6">
    <source>
        <dbReference type="PROSITE-ProRule" id="PRU00076"/>
    </source>
</evidence>
<gene>
    <name evidence="10" type="ORF">DPMN_023829</name>
</gene>
<keyword evidence="8" id="KW-0472">Membrane</keyword>
<dbReference type="Gene3D" id="2.10.25.10">
    <property type="entry name" value="Laminin"/>
    <property type="match status" value="4"/>
</dbReference>
<dbReference type="InterPro" id="IPR000742">
    <property type="entry name" value="EGF"/>
</dbReference>
<keyword evidence="11" id="KW-1185">Reference proteome</keyword>
<evidence type="ECO:0000256" key="1">
    <source>
        <dbReference type="ARBA" id="ARBA00022536"/>
    </source>
</evidence>
<keyword evidence="8" id="KW-1133">Transmembrane helix</keyword>
<comment type="caution">
    <text evidence="6">Lacks conserved residue(s) required for the propagation of feature annotation.</text>
</comment>
<keyword evidence="5" id="KW-0325">Glycoprotein</keyword>
<dbReference type="PROSITE" id="PS00010">
    <property type="entry name" value="ASX_HYDROXYL"/>
    <property type="match status" value="3"/>
</dbReference>
<dbReference type="PROSITE" id="PS01186">
    <property type="entry name" value="EGF_2"/>
    <property type="match status" value="1"/>
</dbReference>
<keyword evidence="4" id="KW-1015">Disulfide bond</keyword>
<dbReference type="InterPro" id="IPR049883">
    <property type="entry name" value="NOTCH1_EGF-like"/>
</dbReference>
<evidence type="ECO:0000256" key="2">
    <source>
        <dbReference type="ARBA" id="ARBA00022729"/>
    </source>
</evidence>
<dbReference type="InterPro" id="IPR009030">
    <property type="entry name" value="Growth_fac_rcpt_cys_sf"/>
</dbReference>
<feature type="domain" description="EGF-like" evidence="9">
    <location>
        <begin position="230"/>
        <end position="267"/>
    </location>
</feature>
<dbReference type="EMBL" id="JAIWYP010000002">
    <property type="protein sequence ID" value="KAH3860906.1"/>
    <property type="molecule type" value="Genomic_DNA"/>
</dbReference>
<dbReference type="FunFam" id="2.10.25.10:FF:000005">
    <property type="entry name" value="Fibrillin 2"/>
    <property type="match status" value="2"/>
</dbReference>
<feature type="domain" description="EGF-like" evidence="9">
    <location>
        <begin position="94"/>
        <end position="132"/>
    </location>
</feature>
<evidence type="ECO:0000256" key="4">
    <source>
        <dbReference type="ARBA" id="ARBA00023157"/>
    </source>
</evidence>
<feature type="region of interest" description="Disordered" evidence="7">
    <location>
        <begin position="863"/>
        <end position="1088"/>
    </location>
</feature>
<keyword evidence="2" id="KW-0732">Signal</keyword>
<accession>A0A9D4LQE5</accession>
<feature type="transmembrane region" description="Helical" evidence="8">
    <location>
        <begin position="811"/>
        <end position="836"/>
    </location>
</feature>